<dbReference type="InterPro" id="IPR025962">
    <property type="entry name" value="SdpI/YhfL"/>
</dbReference>
<name>F2N9K8_CORGP</name>
<dbReference type="STRING" id="700015.Corgl_0926"/>
<dbReference type="Pfam" id="PF13630">
    <property type="entry name" value="SdpI"/>
    <property type="match status" value="1"/>
</dbReference>
<feature type="transmembrane region" description="Helical" evidence="1">
    <location>
        <begin position="208"/>
        <end position="226"/>
    </location>
</feature>
<feature type="domain" description="DUF1648" evidence="2">
    <location>
        <begin position="16"/>
        <end position="62"/>
    </location>
</feature>
<protein>
    <recommendedName>
        <fullName evidence="2">DUF1648 domain-containing protein</fullName>
    </recommendedName>
</protein>
<sequence length="234" mass="25899">MPKNSPRRYLLAIYWILSILPFIVTYAFYPYIQDRIAIHFGLSGVANGWANKSMIAAFPVIFFVVACGIQLINRYALKYSTTSDRDKTVARKYLLVAMIVVLLVFNVITASVIVVNAPALPLHPAFDGSSVFKLVFALIGILLLLSGVYGVFFSDRTKQNRFIGARVPWELDDRSWLSLQRFSGRNSIVAGLVELVACGIVLPLEQSALVTIAIGSLMAVATLLRGRSLRVRSE</sequence>
<dbReference type="PANTHER" id="PTHR37810">
    <property type="entry name" value="IMMUNITY PROTEIN SDPI"/>
    <property type="match status" value="1"/>
</dbReference>
<keyword evidence="1" id="KW-1133">Transmembrane helix</keyword>
<keyword evidence="1" id="KW-0472">Membrane</keyword>
<dbReference type="GO" id="GO:0009636">
    <property type="term" value="P:response to toxic substance"/>
    <property type="evidence" value="ECO:0007669"/>
    <property type="project" value="TreeGrafter"/>
</dbReference>
<organism evidence="3 4">
    <name type="scientific">Coriobacterium glomerans (strain ATCC 49209 / DSM 20642 / JCM 10262 / PW2)</name>
    <dbReference type="NCBI Taxonomy" id="700015"/>
    <lineage>
        <taxon>Bacteria</taxon>
        <taxon>Bacillati</taxon>
        <taxon>Actinomycetota</taxon>
        <taxon>Coriobacteriia</taxon>
        <taxon>Coriobacteriales</taxon>
        <taxon>Coriobacteriaceae</taxon>
        <taxon>Coriobacterium</taxon>
    </lineage>
</organism>
<dbReference type="eggNOG" id="COG5658">
    <property type="taxonomic scope" value="Bacteria"/>
</dbReference>
<evidence type="ECO:0000259" key="2">
    <source>
        <dbReference type="Pfam" id="PF07853"/>
    </source>
</evidence>
<feature type="transmembrane region" description="Helical" evidence="1">
    <location>
        <begin position="52"/>
        <end position="72"/>
    </location>
</feature>
<keyword evidence="4" id="KW-1185">Reference proteome</keyword>
<accession>F2N9K8</accession>
<dbReference type="AlphaFoldDB" id="F2N9K8"/>
<gene>
    <name evidence="3" type="ordered locus">Corgl_0926</name>
</gene>
<dbReference type="EMBL" id="CP002628">
    <property type="protein sequence ID" value="AEB07037.1"/>
    <property type="molecule type" value="Genomic_DNA"/>
</dbReference>
<feature type="transmembrane region" description="Helical" evidence="1">
    <location>
        <begin position="12"/>
        <end position="32"/>
    </location>
</feature>
<dbReference type="KEGG" id="cgo:Corgl_0926"/>
<dbReference type="OrthoDB" id="9808690at2"/>
<keyword evidence="1" id="KW-0812">Transmembrane</keyword>
<dbReference type="HOGENOM" id="CLU_1183423_0_0_11"/>
<dbReference type="InterPro" id="IPR012867">
    <property type="entry name" value="DUF1648"/>
</dbReference>
<evidence type="ECO:0000256" key="1">
    <source>
        <dbReference type="SAM" id="Phobius"/>
    </source>
</evidence>
<dbReference type="Pfam" id="PF07853">
    <property type="entry name" value="DUF1648"/>
    <property type="match status" value="1"/>
</dbReference>
<reference evidence="4" key="1">
    <citation type="journal article" date="2013" name="Stand. Genomic Sci.">
        <title>Complete genome sequence of Coriobacterium glomerans type strain (PW2(T)) from the midgut of Pyrrhocoris apterus L. (red soldier bug).</title>
        <authorList>
            <person name="Stackebrandt E."/>
            <person name="Zeytun A."/>
            <person name="Lapidus A."/>
            <person name="Nolan M."/>
            <person name="Lucas S."/>
            <person name="Hammon N."/>
            <person name="Deshpande S."/>
            <person name="Cheng J.F."/>
            <person name="Tapia R."/>
            <person name="Goodwin L.A."/>
            <person name="Pitluck S."/>
            <person name="Liolios K."/>
            <person name="Pagani I."/>
            <person name="Ivanova N."/>
            <person name="Mavromatis K."/>
            <person name="Mikhailova N."/>
            <person name="Huntemann M."/>
            <person name="Pati A."/>
            <person name="Chen A."/>
            <person name="Palaniappan K."/>
            <person name="Chang Y.J."/>
            <person name="Land M."/>
            <person name="Hauser L."/>
            <person name="Rohde M."/>
            <person name="Pukall R."/>
            <person name="Goker M."/>
            <person name="Detter J.C."/>
            <person name="Woyke T."/>
            <person name="Bristow J."/>
            <person name="Eisen J.A."/>
            <person name="Markowitz V."/>
            <person name="Hugenholtz P."/>
            <person name="Kyrpides N.C."/>
            <person name="Klenk H.P."/>
        </authorList>
    </citation>
    <scope>NUCLEOTIDE SEQUENCE</scope>
    <source>
        <strain evidence="4">ATCC 49209 / DSM 20642 / JCM 10262 / PW2</strain>
    </source>
</reference>
<feature type="transmembrane region" description="Helical" evidence="1">
    <location>
        <begin position="134"/>
        <end position="153"/>
    </location>
</feature>
<dbReference type="RefSeq" id="WP_013708780.1">
    <property type="nucleotide sequence ID" value="NC_015389.1"/>
</dbReference>
<feature type="transmembrane region" description="Helical" evidence="1">
    <location>
        <begin position="93"/>
        <end position="114"/>
    </location>
</feature>
<dbReference type="Proteomes" id="UP000006851">
    <property type="component" value="Chromosome"/>
</dbReference>
<evidence type="ECO:0000313" key="3">
    <source>
        <dbReference type="EMBL" id="AEB07037.1"/>
    </source>
</evidence>
<proteinExistence type="predicted"/>
<evidence type="ECO:0000313" key="4">
    <source>
        <dbReference type="Proteomes" id="UP000006851"/>
    </source>
</evidence>
<dbReference type="PANTHER" id="PTHR37810:SF5">
    <property type="entry name" value="IMMUNITY PROTEIN SDPI"/>
    <property type="match status" value="1"/>
</dbReference>
<feature type="transmembrane region" description="Helical" evidence="1">
    <location>
        <begin position="184"/>
        <end position="202"/>
    </location>
</feature>